<dbReference type="InterPro" id="IPR035068">
    <property type="entry name" value="TldD/PmbA_N"/>
</dbReference>
<dbReference type="AlphaFoldDB" id="A0A7C3MIA0"/>
<evidence type="ECO:0000313" key="5">
    <source>
        <dbReference type="EMBL" id="HFX12974.1"/>
    </source>
</evidence>
<feature type="domain" description="Metalloprotease TldD/E central" evidence="4">
    <location>
        <begin position="104"/>
        <end position="208"/>
    </location>
</feature>
<evidence type="ECO:0000256" key="1">
    <source>
        <dbReference type="ARBA" id="ARBA00005836"/>
    </source>
</evidence>
<dbReference type="Gene3D" id="3.30.2290.10">
    <property type="entry name" value="PmbA/TldD superfamily"/>
    <property type="match status" value="1"/>
</dbReference>
<dbReference type="GO" id="GO:0005829">
    <property type="term" value="C:cytosol"/>
    <property type="evidence" value="ECO:0007669"/>
    <property type="project" value="TreeGrafter"/>
</dbReference>
<evidence type="ECO:0000259" key="4">
    <source>
        <dbReference type="Pfam" id="PF19290"/>
    </source>
</evidence>
<dbReference type="SUPFAM" id="SSF111283">
    <property type="entry name" value="Putative modulator of DNA gyrase, PmbA/TldD"/>
    <property type="match status" value="1"/>
</dbReference>
<name>A0A7C3MIA0_DICTH</name>
<dbReference type="GO" id="GO:0008237">
    <property type="term" value="F:metallopeptidase activity"/>
    <property type="evidence" value="ECO:0007669"/>
    <property type="project" value="InterPro"/>
</dbReference>
<feature type="domain" description="Metalloprotease TldD/E C-terminal" evidence="3">
    <location>
        <begin position="216"/>
        <end position="434"/>
    </location>
</feature>
<dbReference type="GO" id="GO:0006508">
    <property type="term" value="P:proteolysis"/>
    <property type="evidence" value="ECO:0007669"/>
    <property type="project" value="InterPro"/>
</dbReference>
<dbReference type="InterPro" id="IPR045569">
    <property type="entry name" value="Metalloprtase-TldD/E_C"/>
</dbReference>
<dbReference type="Pfam" id="PF19290">
    <property type="entry name" value="PmbA_TldD_2nd"/>
    <property type="match status" value="1"/>
</dbReference>
<comment type="caution">
    <text evidence="5">The sequence shown here is derived from an EMBL/GenBank/DDBJ whole genome shotgun (WGS) entry which is preliminary data.</text>
</comment>
<organism evidence="5">
    <name type="scientific">Dictyoglomus thermophilum</name>
    <dbReference type="NCBI Taxonomy" id="14"/>
    <lineage>
        <taxon>Bacteria</taxon>
        <taxon>Pseudomonadati</taxon>
        <taxon>Dictyoglomota</taxon>
        <taxon>Dictyoglomia</taxon>
        <taxon>Dictyoglomales</taxon>
        <taxon>Dictyoglomaceae</taxon>
        <taxon>Dictyoglomus</taxon>
    </lineage>
</organism>
<dbReference type="InterPro" id="IPR047657">
    <property type="entry name" value="PmbA"/>
</dbReference>
<accession>A0A7C3MIA0</accession>
<proteinExistence type="inferred from homology"/>
<evidence type="ECO:0000259" key="3">
    <source>
        <dbReference type="Pfam" id="PF19289"/>
    </source>
</evidence>
<dbReference type="Pfam" id="PF01523">
    <property type="entry name" value="PmbA_TldD_1st"/>
    <property type="match status" value="1"/>
</dbReference>
<dbReference type="Pfam" id="PF19289">
    <property type="entry name" value="PmbA_TldD_3rd"/>
    <property type="match status" value="1"/>
</dbReference>
<protein>
    <submittedName>
        <fullName evidence="5">TldD/PmbA family protein</fullName>
    </submittedName>
</protein>
<evidence type="ECO:0000259" key="2">
    <source>
        <dbReference type="Pfam" id="PF01523"/>
    </source>
</evidence>
<dbReference type="InterPro" id="IPR036059">
    <property type="entry name" value="TldD/PmbA_sf"/>
</dbReference>
<dbReference type="PANTHER" id="PTHR43421">
    <property type="entry name" value="METALLOPROTEASE PMBA"/>
    <property type="match status" value="1"/>
</dbReference>
<dbReference type="InterPro" id="IPR002510">
    <property type="entry name" value="Metalloprtase-TldD/E_N"/>
</dbReference>
<dbReference type="PANTHER" id="PTHR43421:SF1">
    <property type="entry name" value="METALLOPROTEASE PMBA"/>
    <property type="match status" value="1"/>
</dbReference>
<dbReference type="EMBL" id="DTIN01000009">
    <property type="protein sequence ID" value="HFX12974.1"/>
    <property type="molecule type" value="Genomic_DNA"/>
</dbReference>
<sequence>MLDIEFVLKFLKKNKVEGEIFYQEKEKHSLTIYGGDVEKYQVSKEQGIGIRILKKNKQSFSYTTDIKNVEEAINKALAYVDYMPIDENWSLVEDLEAKDIKGYIEDPPMEERINTLKEIEKKIYSKDKRIKSIRNIVWEKICENNKIINTLNTFLEYNYQYQYVYTEISASDGNNERSGFEFDTGRTWYDLNFDNLVDKVVWKATSLLGAEQTLSKRTTILLPSDVASDFLELLSYMFIADNVQKNKSLLKGLINQRVASPVLSIIEDPTDERSLVPRAFDDEGVKTYKKYLIEDGILKEYLHNLYTANKERRNSTGNGVRLNFKSLPKIASFNMYIKPGIRTEREIISSVKNGIYIISLMGLHLADTVSGDFSLGIEGLQIKDGEFYKPLAEMTVAGNLKDLLNSISEVGSELYFKGNVASPMIKLEDVMVSGK</sequence>
<comment type="similarity">
    <text evidence="1">Belongs to the peptidase U62 family.</text>
</comment>
<reference evidence="5" key="1">
    <citation type="journal article" date="2020" name="mSystems">
        <title>Genome- and Community-Level Interaction Insights into Carbon Utilization and Element Cycling Functions of Hydrothermarchaeota in Hydrothermal Sediment.</title>
        <authorList>
            <person name="Zhou Z."/>
            <person name="Liu Y."/>
            <person name="Xu W."/>
            <person name="Pan J."/>
            <person name="Luo Z.H."/>
            <person name="Li M."/>
        </authorList>
    </citation>
    <scope>NUCLEOTIDE SEQUENCE [LARGE SCALE GENOMIC DNA]</scope>
    <source>
        <strain evidence="5">SpSt-81</strain>
    </source>
</reference>
<dbReference type="InterPro" id="IPR045570">
    <property type="entry name" value="Metalloprtase-TldD/E_cen_dom"/>
</dbReference>
<gene>
    <name evidence="5" type="ORF">ENW00_02310</name>
</gene>
<feature type="domain" description="Metalloprotease TldD/E N-terminal" evidence="2">
    <location>
        <begin position="19"/>
        <end position="78"/>
    </location>
</feature>